<protein>
    <recommendedName>
        <fullName evidence="1">C-type lectin domain-containing protein</fullName>
    </recommendedName>
</protein>
<evidence type="ECO:0000313" key="2">
    <source>
        <dbReference type="EMBL" id="TRY77995.1"/>
    </source>
</evidence>
<proteinExistence type="predicted"/>
<dbReference type="EMBL" id="VCGU01000003">
    <property type="protein sequence ID" value="TRY77995.1"/>
    <property type="molecule type" value="Genomic_DNA"/>
</dbReference>
<keyword evidence="3" id="KW-1185">Reference proteome</keyword>
<dbReference type="Proteomes" id="UP000318571">
    <property type="component" value="Chromosome 11"/>
</dbReference>
<dbReference type="InterPro" id="IPR016187">
    <property type="entry name" value="CTDL_fold"/>
</dbReference>
<reference evidence="2 3" key="1">
    <citation type="journal article" date="2018" name="Nat. Ecol. Evol.">
        <title>Genomic signatures of mitonuclear coevolution across populations of Tigriopus californicus.</title>
        <authorList>
            <person name="Barreto F.S."/>
            <person name="Watson E.T."/>
            <person name="Lima T.G."/>
            <person name="Willett C.S."/>
            <person name="Edmands S."/>
            <person name="Li W."/>
            <person name="Burton R.S."/>
        </authorList>
    </citation>
    <scope>NUCLEOTIDE SEQUENCE [LARGE SCALE GENOMIC DNA]</scope>
    <source>
        <strain evidence="2 3">San Diego</strain>
    </source>
</reference>
<dbReference type="InterPro" id="IPR001304">
    <property type="entry name" value="C-type_lectin-like"/>
</dbReference>
<sequence length="154" mass="17208">TAFRIKNGECQVGKANNLALAVEGVVPTFLGQVWTDHLKLYVGIAPTFDESLVTCSLLNGRIPEPRNKTHIYEEMDALVKYDPIGSPWVGLTTVVEEIEPIFVWVSNMDFAAFLPPYKMITSNTGNCFFYGSDTQQIINTNCLTRTTNSFVCEF</sequence>
<accession>A0A553PJZ2</accession>
<name>A0A553PJZ2_TIGCA</name>
<feature type="non-terminal residue" evidence="2">
    <location>
        <position position="1"/>
    </location>
</feature>
<dbReference type="SUPFAM" id="SSF56436">
    <property type="entry name" value="C-type lectin-like"/>
    <property type="match status" value="1"/>
</dbReference>
<dbReference type="Pfam" id="PF00059">
    <property type="entry name" value="Lectin_C"/>
    <property type="match status" value="1"/>
</dbReference>
<comment type="caution">
    <text evidence="2">The sequence shown here is derived from an EMBL/GenBank/DDBJ whole genome shotgun (WGS) entry which is preliminary data.</text>
</comment>
<dbReference type="AlphaFoldDB" id="A0A553PJZ2"/>
<evidence type="ECO:0000313" key="3">
    <source>
        <dbReference type="Proteomes" id="UP000318571"/>
    </source>
</evidence>
<evidence type="ECO:0000259" key="1">
    <source>
        <dbReference type="Pfam" id="PF00059"/>
    </source>
</evidence>
<feature type="domain" description="C-type lectin" evidence="1">
    <location>
        <begin position="47"/>
        <end position="154"/>
    </location>
</feature>
<gene>
    <name evidence="2" type="ORF">TCAL_11899</name>
</gene>
<organism evidence="2 3">
    <name type="scientific">Tigriopus californicus</name>
    <name type="common">Marine copepod</name>
    <dbReference type="NCBI Taxonomy" id="6832"/>
    <lineage>
        <taxon>Eukaryota</taxon>
        <taxon>Metazoa</taxon>
        <taxon>Ecdysozoa</taxon>
        <taxon>Arthropoda</taxon>
        <taxon>Crustacea</taxon>
        <taxon>Multicrustacea</taxon>
        <taxon>Hexanauplia</taxon>
        <taxon>Copepoda</taxon>
        <taxon>Harpacticoida</taxon>
        <taxon>Harpacticidae</taxon>
        <taxon>Tigriopus</taxon>
    </lineage>
</organism>